<dbReference type="AlphaFoldDB" id="A0A5J4U1F2"/>
<accession>A0A5J4U1F2</accession>
<dbReference type="Proteomes" id="UP000324800">
    <property type="component" value="Unassembled WGS sequence"/>
</dbReference>
<sequence length="360" mass="40420">DLIIGWQGNNWIKAQYGIAIPLSKKIESLAILVNGTNHTNTNFLLVAETESIFNALKTSVKLTYEENECISTIGNYDDVIYNFYGYTVKAVTGADIYPSLTQLIKSGPQTVITVNYPYGDPSDPDGDKLEEEIEFQCGYWYDSNILQFSLHKNGVVDKSCIPNTAIPQDASKCVDANVVYKSYLKGFKEGYFYDIDTVTLKKLLIRTGVVRLANISDLIIGWQGNNWIKAQYGFYDSGYNSWSNYDEIDENELYTGSVLFNLENYPVDAIDEEEEVIDDGGYHEVVDELDSGKKIDEIVKSVGDWFEKNWKLIVIIVAGVVGGYILISSIVTTIFCVYKQSKQLFAENGVVAKWQQSPQG</sequence>
<keyword evidence="1" id="KW-0812">Transmembrane</keyword>
<protein>
    <submittedName>
        <fullName evidence="2">Uncharacterized protein</fullName>
    </submittedName>
</protein>
<feature type="non-terminal residue" evidence="2">
    <location>
        <position position="360"/>
    </location>
</feature>
<proteinExistence type="predicted"/>
<feature type="non-terminal residue" evidence="2">
    <location>
        <position position="1"/>
    </location>
</feature>
<keyword evidence="1" id="KW-0472">Membrane</keyword>
<name>A0A5J4U1F2_9EUKA</name>
<gene>
    <name evidence="2" type="ORF">EZS28_040390</name>
</gene>
<dbReference type="EMBL" id="SNRW01022082">
    <property type="protein sequence ID" value="KAA6364083.1"/>
    <property type="molecule type" value="Genomic_DNA"/>
</dbReference>
<evidence type="ECO:0000256" key="1">
    <source>
        <dbReference type="SAM" id="Phobius"/>
    </source>
</evidence>
<reference evidence="2 3" key="1">
    <citation type="submission" date="2019-03" db="EMBL/GenBank/DDBJ databases">
        <title>Single cell metagenomics reveals metabolic interactions within the superorganism composed of flagellate Streblomastix strix and complex community of Bacteroidetes bacteria on its surface.</title>
        <authorList>
            <person name="Treitli S.C."/>
            <person name="Kolisko M."/>
            <person name="Husnik F."/>
            <person name="Keeling P."/>
            <person name="Hampl V."/>
        </authorList>
    </citation>
    <scope>NUCLEOTIDE SEQUENCE [LARGE SCALE GENOMIC DNA]</scope>
    <source>
        <strain evidence="2">ST1C</strain>
    </source>
</reference>
<evidence type="ECO:0000313" key="2">
    <source>
        <dbReference type="EMBL" id="KAA6364083.1"/>
    </source>
</evidence>
<keyword evidence="1" id="KW-1133">Transmembrane helix</keyword>
<organism evidence="2 3">
    <name type="scientific">Streblomastix strix</name>
    <dbReference type="NCBI Taxonomy" id="222440"/>
    <lineage>
        <taxon>Eukaryota</taxon>
        <taxon>Metamonada</taxon>
        <taxon>Preaxostyla</taxon>
        <taxon>Oxymonadida</taxon>
        <taxon>Streblomastigidae</taxon>
        <taxon>Streblomastix</taxon>
    </lineage>
</organism>
<evidence type="ECO:0000313" key="3">
    <source>
        <dbReference type="Proteomes" id="UP000324800"/>
    </source>
</evidence>
<comment type="caution">
    <text evidence="2">The sequence shown here is derived from an EMBL/GenBank/DDBJ whole genome shotgun (WGS) entry which is preliminary data.</text>
</comment>
<feature type="transmembrane region" description="Helical" evidence="1">
    <location>
        <begin position="312"/>
        <end position="338"/>
    </location>
</feature>